<dbReference type="InParanoid" id="A0A165Q001"/>
<dbReference type="Pfam" id="PF00172">
    <property type="entry name" value="Zn_clus"/>
    <property type="match status" value="1"/>
</dbReference>
<dbReference type="STRING" id="1314781.A0A165Q001"/>
<dbReference type="EMBL" id="KV425886">
    <property type="protein sequence ID" value="KZW02895.1"/>
    <property type="molecule type" value="Genomic_DNA"/>
</dbReference>
<dbReference type="CDD" id="cd00067">
    <property type="entry name" value="GAL4"/>
    <property type="match status" value="1"/>
</dbReference>
<dbReference type="PANTHER" id="PTHR37534:SF20">
    <property type="entry name" value="PRO1A C6 ZINK-FINGER PROTEIN"/>
    <property type="match status" value="1"/>
</dbReference>
<evidence type="ECO:0000313" key="6">
    <source>
        <dbReference type="Proteomes" id="UP000077266"/>
    </source>
</evidence>
<dbReference type="InterPro" id="IPR036864">
    <property type="entry name" value="Zn2-C6_fun-type_DNA-bd_sf"/>
</dbReference>
<reference evidence="5 6" key="1">
    <citation type="journal article" date="2016" name="Mol. Biol. Evol.">
        <title>Comparative Genomics of Early-Diverging Mushroom-Forming Fungi Provides Insights into the Origins of Lignocellulose Decay Capabilities.</title>
        <authorList>
            <person name="Nagy L.G."/>
            <person name="Riley R."/>
            <person name="Tritt A."/>
            <person name="Adam C."/>
            <person name="Daum C."/>
            <person name="Floudas D."/>
            <person name="Sun H."/>
            <person name="Yadav J.S."/>
            <person name="Pangilinan J."/>
            <person name="Larsson K.H."/>
            <person name="Matsuura K."/>
            <person name="Barry K."/>
            <person name="Labutti K."/>
            <person name="Kuo R."/>
            <person name="Ohm R.A."/>
            <person name="Bhattacharya S.S."/>
            <person name="Shirouzu T."/>
            <person name="Yoshinaga Y."/>
            <person name="Martin F.M."/>
            <person name="Grigoriev I.V."/>
            <person name="Hibbett D.S."/>
        </authorList>
    </citation>
    <scope>NUCLEOTIDE SEQUENCE [LARGE SCALE GENOMIC DNA]</scope>
    <source>
        <strain evidence="5 6">HHB12029</strain>
    </source>
</reference>
<name>A0A165Q001_EXIGL</name>
<dbReference type="Pfam" id="PF11951">
    <property type="entry name" value="Fungal_trans_2"/>
    <property type="match status" value="1"/>
</dbReference>
<dbReference type="AlphaFoldDB" id="A0A165Q001"/>
<evidence type="ECO:0000256" key="1">
    <source>
        <dbReference type="ARBA" id="ARBA00004123"/>
    </source>
</evidence>
<feature type="domain" description="Zn(2)-C6 fungal-type" evidence="4">
    <location>
        <begin position="39"/>
        <end position="70"/>
    </location>
</feature>
<dbReference type="InterPro" id="IPR001138">
    <property type="entry name" value="Zn2Cys6_DnaBD"/>
</dbReference>
<dbReference type="OrthoDB" id="5419315at2759"/>
<organism evidence="5 6">
    <name type="scientific">Exidia glandulosa HHB12029</name>
    <dbReference type="NCBI Taxonomy" id="1314781"/>
    <lineage>
        <taxon>Eukaryota</taxon>
        <taxon>Fungi</taxon>
        <taxon>Dikarya</taxon>
        <taxon>Basidiomycota</taxon>
        <taxon>Agaricomycotina</taxon>
        <taxon>Agaricomycetes</taxon>
        <taxon>Auriculariales</taxon>
        <taxon>Exidiaceae</taxon>
        <taxon>Exidia</taxon>
    </lineage>
</organism>
<dbReference type="PROSITE" id="PS50048">
    <property type="entry name" value="ZN2_CY6_FUNGAL_2"/>
    <property type="match status" value="1"/>
</dbReference>
<dbReference type="SUPFAM" id="SSF57701">
    <property type="entry name" value="Zn2/Cys6 DNA-binding domain"/>
    <property type="match status" value="1"/>
</dbReference>
<dbReference type="GO" id="GO:0005634">
    <property type="term" value="C:nucleus"/>
    <property type="evidence" value="ECO:0007669"/>
    <property type="project" value="UniProtKB-SubCell"/>
</dbReference>
<comment type="subcellular location">
    <subcellularLocation>
        <location evidence="1">Nucleus</location>
    </subcellularLocation>
</comment>
<dbReference type="PROSITE" id="PS00463">
    <property type="entry name" value="ZN2_CY6_FUNGAL_1"/>
    <property type="match status" value="1"/>
</dbReference>
<gene>
    <name evidence="5" type="ORF">EXIGLDRAFT_375985</name>
</gene>
<proteinExistence type="predicted"/>
<keyword evidence="2" id="KW-0539">Nucleus</keyword>
<evidence type="ECO:0000256" key="2">
    <source>
        <dbReference type="ARBA" id="ARBA00023242"/>
    </source>
</evidence>
<dbReference type="PANTHER" id="PTHR37534">
    <property type="entry name" value="TRANSCRIPTIONAL ACTIVATOR PROTEIN UGA3"/>
    <property type="match status" value="1"/>
</dbReference>
<protein>
    <recommendedName>
        <fullName evidence="4">Zn(2)-C6 fungal-type domain-containing protein</fullName>
    </recommendedName>
</protein>
<evidence type="ECO:0000259" key="4">
    <source>
        <dbReference type="PROSITE" id="PS50048"/>
    </source>
</evidence>
<evidence type="ECO:0000256" key="3">
    <source>
        <dbReference type="SAM" id="MobiDB-lite"/>
    </source>
</evidence>
<sequence>MSQQMLPPLPSPPGSSDYNHRRATAEPGKGKASTRAKSGCWTCRIRRKKCDEIKTPEGHCQTCVRLRLECLGWGSRRPDWMREKNNVLERREKIKEFLATNGMIKGHAGAISRTPAETAPEVLTLRFNGINAPNRERSDSGDNMLPPMGMSDHDTRRRNDNALLNFAYVASDAQLLGHSGGMPSGMGGMARGPLDMHGGPMLPPLNMTLGNPNLSQMGRDITLSDAMGGPSPLDPAMGSYGLPEFSTPTDSDMTVSSSSTAATIDGAGSGGRSIVSLQNSTWLNPFTPSDSSFGRLYNHLPDEYEELDSPENAAPSGDLVLAGGAAGASSNVYVDPATGMTMPGFTTLPFRWLGEMPNSQFVFHYLKEVLPIQYLLADQTTIRQWTYNLAQTSESTRSALCLLAALHQHCMAQMSITGPVGSTTELDVFYSNTRNALRSAKTITEGDAMASLHVISSFLFAGGRGPWHEYLDIASRWVESVLQDPRFPTPRDALRHASESVRFIIRATFWFDCLAAVSQLRSPQFLHIYRQLFGMPIATIDSDDPDVSMMDVMGCSATGFLSLAEIAALAHWKEEQRKLGKLSYPRLVERGHEIENRYLSSHIYEPGDVSYVGGANTGLLLTPDGVEFRRRLVSNVFRASAKVYLHSVISGGFPETPEIASGVQETINCLKAVPGYSDASRVVVRSVVFSICIAGCMTDDATQQEFFLEQLQALGKEAEVLGNCSQARKLMQQVWQKRKQSGSGEVLWREAMFEAGPGILLLA</sequence>
<dbReference type="GO" id="GO:0000981">
    <property type="term" value="F:DNA-binding transcription factor activity, RNA polymerase II-specific"/>
    <property type="evidence" value="ECO:0007669"/>
    <property type="project" value="InterPro"/>
</dbReference>
<accession>A0A165Q001</accession>
<keyword evidence="6" id="KW-1185">Reference proteome</keyword>
<dbReference type="Gene3D" id="4.10.240.10">
    <property type="entry name" value="Zn(2)-C6 fungal-type DNA-binding domain"/>
    <property type="match status" value="1"/>
</dbReference>
<dbReference type="Proteomes" id="UP000077266">
    <property type="component" value="Unassembled WGS sequence"/>
</dbReference>
<dbReference type="InterPro" id="IPR021858">
    <property type="entry name" value="Fun_TF"/>
</dbReference>
<dbReference type="SMART" id="SM00066">
    <property type="entry name" value="GAL4"/>
    <property type="match status" value="1"/>
</dbReference>
<evidence type="ECO:0000313" key="5">
    <source>
        <dbReference type="EMBL" id="KZW02895.1"/>
    </source>
</evidence>
<feature type="region of interest" description="Disordered" evidence="3">
    <location>
        <begin position="1"/>
        <end position="34"/>
    </location>
</feature>
<dbReference type="GO" id="GO:0008270">
    <property type="term" value="F:zinc ion binding"/>
    <property type="evidence" value="ECO:0007669"/>
    <property type="project" value="InterPro"/>
</dbReference>